<dbReference type="InterPro" id="IPR041667">
    <property type="entry name" value="Cupin_8"/>
</dbReference>
<feature type="domain" description="JmjC" evidence="1">
    <location>
        <begin position="160"/>
        <end position="335"/>
    </location>
</feature>
<dbReference type="PROSITE" id="PS51184">
    <property type="entry name" value="JMJC"/>
    <property type="match status" value="1"/>
</dbReference>
<dbReference type="Gene3D" id="2.60.120.650">
    <property type="entry name" value="Cupin"/>
    <property type="match status" value="1"/>
</dbReference>
<protein>
    <recommendedName>
        <fullName evidence="1">JmjC domain-containing protein</fullName>
    </recommendedName>
</protein>
<evidence type="ECO:0000259" key="1">
    <source>
        <dbReference type="PROSITE" id="PS51184"/>
    </source>
</evidence>
<dbReference type="Pfam" id="PF13621">
    <property type="entry name" value="Cupin_8"/>
    <property type="match status" value="1"/>
</dbReference>
<comment type="caution">
    <text evidence="2">The sequence shown here is derived from an EMBL/GenBank/DDBJ whole genome shotgun (WGS) entry which is preliminary data.</text>
</comment>
<sequence>MGLLERVRRVRRLAGLLGLLAGGLAAIVATLEPAALLWSAAQLLHSLSPSPLAWASEWQDVAWAHWLSRAPSAPRDPSPLPVLRPGERPASLATPFVVRGLLNGSRAMERFGGTAWLREPPLRDLLVDYHEDAAAEHAVTPRGRGRLGEVVERILGGGREKLGTQKVFATFPELLPELGARALLAPLFGESHFRKSWMGRTLTVPLFVGRGSEDGAVVRTDLHCEPIGNVVLMLTGGKRWTLVAPNQSYALKPTVSPDGRAYFLSMLPNVPPPGVFASHVERYEVETFAGDVLWVPTWTWHRVEYLPGVTAVSVSLFHVRSEQIWTLNPLFATLLAPNFLKELLGWKTQ</sequence>
<evidence type="ECO:0000313" key="3">
    <source>
        <dbReference type="Proteomes" id="UP001515480"/>
    </source>
</evidence>
<organism evidence="2 3">
    <name type="scientific">Prymnesium parvum</name>
    <name type="common">Toxic golden alga</name>
    <dbReference type="NCBI Taxonomy" id="97485"/>
    <lineage>
        <taxon>Eukaryota</taxon>
        <taxon>Haptista</taxon>
        <taxon>Haptophyta</taxon>
        <taxon>Prymnesiophyceae</taxon>
        <taxon>Prymnesiales</taxon>
        <taxon>Prymnesiaceae</taxon>
        <taxon>Prymnesium</taxon>
    </lineage>
</organism>
<gene>
    <name evidence="2" type="ORF">AB1Y20_016357</name>
</gene>
<dbReference type="PANTHER" id="PTHR12461">
    <property type="entry name" value="HYPOXIA-INDUCIBLE FACTOR 1 ALPHA INHIBITOR-RELATED"/>
    <property type="match status" value="1"/>
</dbReference>
<keyword evidence="3" id="KW-1185">Reference proteome</keyword>
<dbReference type="InterPro" id="IPR003347">
    <property type="entry name" value="JmjC_dom"/>
</dbReference>
<accession>A0AB34ID28</accession>
<evidence type="ECO:0000313" key="2">
    <source>
        <dbReference type="EMBL" id="KAL1496402.1"/>
    </source>
</evidence>
<name>A0AB34ID28_PRYPA</name>
<dbReference type="AlphaFoldDB" id="A0AB34ID28"/>
<reference evidence="2 3" key="1">
    <citation type="journal article" date="2024" name="Science">
        <title>Giant polyketide synthase enzymes in the biosynthesis of giant marine polyether toxins.</title>
        <authorList>
            <person name="Fallon T.R."/>
            <person name="Shende V.V."/>
            <person name="Wierzbicki I.H."/>
            <person name="Pendleton A.L."/>
            <person name="Watervoot N.F."/>
            <person name="Auber R.P."/>
            <person name="Gonzalez D.J."/>
            <person name="Wisecaver J.H."/>
            <person name="Moore B.S."/>
        </authorList>
    </citation>
    <scope>NUCLEOTIDE SEQUENCE [LARGE SCALE GENOMIC DNA]</scope>
    <source>
        <strain evidence="2 3">12B1</strain>
    </source>
</reference>
<dbReference type="Proteomes" id="UP001515480">
    <property type="component" value="Unassembled WGS sequence"/>
</dbReference>
<proteinExistence type="predicted"/>
<dbReference type="EMBL" id="JBGBPQ010000029">
    <property type="protein sequence ID" value="KAL1496402.1"/>
    <property type="molecule type" value="Genomic_DNA"/>
</dbReference>
<dbReference type="SUPFAM" id="SSF51197">
    <property type="entry name" value="Clavaminate synthase-like"/>
    <property type="match status" value="1"/>
</dbReference>
<dbReference type="PANTHER" id="PTHR12461:SF105">
    <property type="entry name" value="HYPOXIA-INDUCIBLE FACTOR 1-ALPHA INHIBITOR"/>
    <property type="match status" value="1"/>
</dbReference>